<keyword evidence="2" id="KW-0479">Metal-binding</keyword>
<feature type="region of interest" description="Disordered" evidence="6">
    <location>
        <begin position="1"/>
        <end position="37"/>
    </location>
</feature>
<dbReference type="EMBL" id="ML119831">
    <property type="protein sequence ID" value="RPA73171.1"/>
    <property type="molecule type" value="Genomic_DNA"/>
</dbReference>
<evidence type="ECO:0000259" key="7">
    <source>
        <dbReference type="PROSITE" id="PS51471"/>
    </source>
</evidence>
<accession>A0A3N4HM60</accession>
<name>A0A3N4HM60_ASCIM</name>
<evidence type="ECO:0000256" key="2">
    <source>
        <dbReference type="ARBA" id="ARBA00022723"/>
    </source>
</evidence>
<dbReference type="InterPro" id="IPR005123">
    <property type="entry name" value="Oxoglu/Fe-dep_dioxygenase_dom"/>
</dbReference>
<dbReference type="InterPro" id="IPR006620">
    <property type="entry name" value="Pro_4_hyd_alph"/>
</dbReference>
<keyword evidence="9" id="KW-1185">Reference proteome</keyword>
<dbReference type="OrthoDB" id="69177at2759"/>
<dbReference type="SMART" id="SM00702">
    <property type="entry name" value="P4Hc"/>
    <property type="match status" value="1"/>
</dbReference>
<proteinExistence type="predicted"/>
<dbReference type="STRING" id="1160509.A0A3N4HM60"/>
<reference evidence="8 9" key="1">
    <citation type="journal article" date="2018" name="Nat. Ecol. Evol.">
        <title>Pezizomycetes genomes reveal the molecular basis of ectomycorrhizal truffle lifestyle.</title>
        <authorList>
            <person name="Murat C."/>
            <person name="Payen T."/>
            <person name="Noel B."/>
            <person name="Kuo A."/>
            <person name="Morin E."/>
            <person name="Chen J."/>
            <person name="Kohler A."/>
            <person name="Krizsan K."/>
            <person name="Balestrini R."/>
            <person name="Da Silva C."/>
            <person name="Montanini B."/>
            <person name="Hainaut M."/>
            <person name="Levati E."/>
            <person name="Barry K.W."/>
            <person name="Belfiori B."/>
            <person name="Cichocki N."/>
            <person name="Clum A."/>
            <person name="Dockter R.B."/>
            <person name="Fauchery L."/>
            <person name="Guy J."/>
            <person name="Iotti M."/>
            <person name="Le Tacon F."/>
            <person name="Lindquist E.A."/>
            <person name="Lipzen A."/>
            <person name="Malagnac F."/>
            <person name="Mello A."/>
            <person name="Molinier V."/>
            <person name="Miyauchi S."/>
            <person name="Poulain J."/>
            <person name="Riccioni C."/>
            <person name="Rubini A."/>
            <person name="Sitrit Y."/>
            <person name="Splivallo R."/>
            <person name="Traeger S."/>
            <person name="Wang M."/>
            <person name="Zifcakova L."/>
            <person name="Wipf D."/>
            <person name="Zambonelli A."/>
            <person name="Paolocci F."/>
            <person name="Nowrousian M."/>
            <person name="Ottonello S."/>
            <person name="Baldrian P."/>
            <person name="Spatafora J.W."/>
            <person name="Henrissat B."/>
            <person name="Nagy L.G."/>
            <person name="Aury J.M."/>
            <person name="Wincker P."/>
            <person name="Grigoriev I.V."/>
            <person name="Bonfante P."/>
            <person name="Martin F.M."/>
        </authorList>
    </citation>
    <scope>NUCLEOTIDE SEQUENCE [LARGE SCALE GENOMIC DNA]</scope>
    <source>
        <strain evidence="8 9">RN42</strain>
    </source>
</reference>
<dbReference type="PROSITE" id="PS51471">
    <property type="entry name" value="FE2OG_OXY"/>
    <property type="match status" value="1"/>
</dbReference>
<dbReference type="GO" id="GO:0005783">
    <property type="term" value="C:endoplasmic reticulum"/>
    <property type="evidence" value="ECO:0007669"/>
    <property type="project" value="TreeGrafter"/>
</dbReference>
<keyword evidence="4" id="KW-0560">Oxidoreductase</keyword>
<keyword evidence="3" id="KW-0223">Dioxygenase</keyword>
<evidence type="ECO:0000256" key="6">
    <source>
        <dbReference type="SAM" id="MobiDB-lite"/>
    </source>
</evidence>
<dbReference type="GO" id="GO:0005506">
    <property type="term" value="F:iron ion binding"/>
    <property type="evidence" value="ECO:0007669"/>
    <property type="project" value="InterPro"/>
</dbReference>
<dbReference type="PANTHER" id="PTHR10869">
    <property type="entry name" value="PROLYL 4-HYDROXYLASE ALPHA SUBUNIT"/>
    <property type="match status" value="1"/>
</dbReference>
<feature type="compositionally biased region" description="Basic residues" evidence="6">
    <location>
        <begin position="1"/>
        <end position="11"/>
    </location>
</feature>
<dbReference type="GO" id="GO:0004656">
    <property type="term" value="F:procollagen-proline 4-dioxygenase activity"/>
    <property type="evidence" value="ECO:0007669"/>
    <property type="project" value="TreeGrafter"/>
</dbReference>
<feature type="domain" description="Fe2OG dioxygenase" evidence="7">
    <location>
        <begin position="343"/>
        <end position="465"/>
    </location>
</feature>
<evidence type="ECO:0000256" key="3">
    <source>
        <dbReference type="ARBA" id="ARBA00022964"/>
    </source>
</evidence>
<evidence type="ECO:0000256" key="1">
    <source>
        <dbReference type="ARBA" id="ARBA00001961"/>
    </source>
</evidence>
<dbReference type="InterPro" id="IPR045054">
    <property type="entry name" value="P4HA-like"/>
</dbReference>
<dbReference type="AlphaFoldDB" id="A0A3N4HM60"/>
<dbReference type="Proteomes" id="UP000275078">
    <property type="component" value="Unassembled WGS sequence"/>
</dbReference>
<dbReference type="Pfam" id="PF13640">
    <property type="entry name" value="2OG-FeII_Oxy_3"/>
    <property type="match status" value="1"/>
</dbReference>
<evidence type="ECO:0000313" key="8">
    <source>
        <dbReference type="EMBL" id="RPA73171.1"/>
    </source>
</evidence>
<organism evidence="8 9">
    <name type="scientific">Ascobolus immersus RN42</name>
    <dbReference type="NCBI Taxonomy" id="1160509"/>
    <lineage>
        <taxon>Eukaryota</taxon>
        <taxon>Fungi</taxon>
        <taxon>Dikarya</taxon>
        <taxon>Ascomycota</taxon>
        <taxon>Pezizomycotina</taxon>
        <taxon>Pezizomycetes</taxon>
        <taxon>Pezizales</taxon>
        <taxon>Ascobolaceae</taxon>
        <taxon>Ascobolus</taxon>
    </lineage>
</organism>
<protein>
    <recommendedName>
        <fullName evidence="7">Fe2OG dioxygenase domain-containing protein</fullName>
    </recommendedName>
</protein>
<dbReference type="FunFam" id="2.60.120.620:FF:000020">
    <property type="entry name" value="Unplaced genomic scaffold supercont2.4, whole genome shotgun sequence"/>
    <property type="match status" value="1"/>
</dbReference>
<comment type="cofactor">
    <cofactor evidence="1">
        <name>L-ascorbate</name>
        <dbReference type="ChEBI" id="CHEBI:38290"/>
    </cofactor>
</comment>
<gene>
    <name evidence="8" type="ORF">BJ508DRAFT_419159</name>
</gene>
<keyword evidence="5" id="KW-0408">Iron</keyword>
<evidence type="ECO:0000256" key="5">
    <source>
        <dbReference type="ARBA" id="ARBA00023004"/>
    </source>
</evidence>
<evidence type="ECO:0000313" key="9">
    <source>
        <dbReference type="Proteomes" id="UP000275078"/>
    </source>
</evidence>
<dbReference type="PANTHER" id="PTHR10869:SF247">
    <property type="entry name" value="FE2OG DIOXYGENASE DOMAIN-CONTAINING PROTEIN"/>
    <property type="match status" value="1"/>
</dbReference>
<dbReference type="InterPro" id="IPR044862">
    <property type="entry name" value="Pro_4_hyd_alph_FE2OG_OXY"/>
</dbReference>
<dbReference type="Gene3D" id="2.60.120.620">
    <property type="entry name" value="q2cbj1_9rhob like domain"/>
    <property type="match status" value="1"/>
</dbReference>
<evidence type="ECO:0000256" key="4">
    <source>
        <dbReference type="ARBA" id="ARBA00023002"/>
    </source>
</evidence>
<sequence>MGKASKQKKKVLAPTGEPYTPTKPLPSPPVSGDDSTEIDPVDLEITIETLTALAANPSILKTPAHKATRQLINKLHFALSGSTSSAVEEDGGDKLINALRTRDHHRARALLTLVKTPKLGSLQRWVRECDAANVASMENSALSAAEHEQQANETWKTLECIIRTTAPSSRFPPSPNPLVRFPPWEFVHKEPSEKIQAYALAQSHSLCTPAQASHFRSHFRILHTIPGPARLPPNAHPALIWTSQPSTIPWDNALPVTAHPVPHIPQCTLLHNVLPATTCTSIIAAAETLGFTPDAPVSGSATQLASILAHNFYWMADEHFNNTLFSRVAPHLPATLNGGALRTLNRRYRCYRYVPGAVYRPHVDGAWPPSGIDEKTGAYIYDSSDGTQYSRFTFLIYLNDEFEGGETTFFVPDAERSEGLEARPVRPLMGSVLVFPHGDTQGSLVHEGTGVLKGAKYIIRTDVVYEVQKGGRK</sequence>
<dbReference type="GO" id="GO:0031418">
    <property type="term" value="F:L-ascorbic acid binding"/>
    <property type="evidence" value="ECO:0007669"/>
    <property type="project" value="InterPro"/>
</dbReference>